<dbReference type="PANTHER" id="PTHR30327:SF1">
    <property type="entry name" value="UPF0301 PROTEIN YQGE"/>
    <property type="match status" value="1"/>
</dbReference>
<dbReference type="Proteomes" id="UP000023430">
    <property type="component" value="Unassembled WGS sequence"/>
</dbReference>
<dbReference type="STRING" id="1449351.RISW2_13275"/>
<comment type="similarity">
    <text evidence="1 2">Belongs to the UPF0301 (AlgH) family.</text>
</comment>
<dbReference type="HAMAP" id="MF_00758">
    <property type="entry name" value="UPF0301"/>
    <property type="match status" value="1"/>
</dbReference>
<accession>X7F6A1</accession>
<dbReference type="NCBIfam" id="NF001268">
    <property type="entry name" value="PRK00228.1-4"/>
    <property type="match status" value="1"/>
</dbReference>
<dbReference type="Pfam" id="PF02622">
    <property type="entry name" value="DUF179"/>
    <property type="match status" value="1"/>
</dbReference>
<evidence type="ECO:0000256" key="1">
    <source>
        <dbReference type="ARBA" id="ARBA00009600"/>
    </source>
</evidence>
<evidence type="ECO:0000256" key="2">
    <source>
        <dbReference type="HAMAP-Rule" id="MF_00758"/>
    </source>
</evidence>
<dbReference type="InterPro" id="IPR003774">
    <property type="entry name" value="AlgH-like"/>
</dbReference>
<dbReference type="SUPFAM" id="SSF143456">
    <property type="entry name" value="VC0467-like"/>
    <property type="match status" value="1"/>
</dbReference>
<dbReference type="eggNOG" id="COG1678">
    <property type="taxonomic scope" value="Bacteria"/>
</dbReference>
<sequence>MLRGMTASEPLMPSDDSPTDFTGKLLIAMPGMGDSRFSGSVVFMCAHSEEGAMGLIVNKPAPEIDMAILLEQLSIEGGEDLTEEQVRFGGPVETGRGFVLHSPDYTSVVTTLEVNESFHMTATLDILEEIGRGTGPTDRLMCLGYAGWGPGQLESEFAQNGWLVCDATPELVFRTPDARKWEAALQSIGVAALALSAEGGRA</sequence>
<evidence type="ECO:0000313" key="3">
    <source>
        <dbReference type="EMBL" id="ETX27606.1"/>
    </source>
</evidence>
<dbReference type="Gene3D" id="3.40.1740.10">
    <property type="entry name" value="VC0467-like"/>
    <property type="match status" value="1"/>
</dbReference>
<name>X7F6A1_9RHOB</name>
<dbReference type="EMBL" id="JAME01000030">
    <property type="protein sequence ID" value="ETX27606.1"/>
    <property type="molecule type" value="Genomic_DNA"/>
</dbReference>
<protein>
    <recommendedName>
        <fullName evidence="2">UPF0301 protein RISW2_13275</fullName>
    </recommendedName>
</protein>
<evidence type="ECO:0000313" key="4">
    <source>
        <dbReference type="Proteomes" id="UP000023430"/>
    </source>
</evidence>
<dbReference type="GO" id="GO:0005829">
    <property type="term" value="C:cytosol"/>
    <property type="evidence" value="ECO:0007669"/>
    <property type="project" value="TreeGrafter"/>
</dbReference>
<dbReference type="AlphaFoldDB" id="X7F6A1"/>
<gene>
    <name evidence="3" type="ORF">RISW2_13275</name>
</gene>
<dbReference type="PANTHER" id="PTHR30327">
    <property type="entry name" value="UNCHARACTERIZED PROTEIN YQGE"/>
    <property type="match status" value="1"/>
</dbReference>
<proteinExistence type="inferred from homology"/>
<dbReference type="PATRIC" id="fig|1449351.3.peg.3529"/>
<keyword evidence="4" id="KW-1185">Reference proteome</keyword>
<comment type="caution">
    <text evidence="3">The sequence shown here is derived from an EMBL/GenBank/DDBJ whole genome shotgun (WGS) entry which is preliminary data.</text>
</comment>
<organism evidence="3 4">
    <name type="scientific">Roseivivax isoporae LMG 25204</name>
    <dbReference type="NCBI Taxonomy" id="1449351"/>
    <lineage>
        <taxon>Bacteria</taxon>
        <taxon>Pseudomonadati</taxon>
        <taxon>Pseudomonadota</taxon>
        <taxon>Alphaproteobacteria</taxon>
        <taxon>Rhodobacterales</taxon>
        <taxon>Roseobacteraceae</taxon>
        <taxon>Roseivivax</taxon>
    </lineage>
</organism>
<reference evidence="3 4" key="1">
    <citation type="submission" date="2014-01" db="EMBL/GenBank/DDBJ databases">
        <title>Roseivivax isoporae LMG 25204 Genome Sequencing.</title>
        <authorList>
            <person name="Lai Q."/>
            <person name="Li G."/>
            <person name="Shao Z."/>
        </authorList>
    </citation>
    <scope>NUCLEOTIDE SEQUENCE [LARGE SCALE GENOMIC DNA]</scope>
    <source>
        <strain evidence="3 4">LMG 25204</strain>
    </source>
</reference>